<evidence type="ECO:0000313" key="4">
    <source>
        <dbReference type="Proteomes" id="UP000610124"/>
    </source>
</evidence>
<dbReference type="EMBL" id="BMUB01000011">
    <property type="protein sequence ID" value="GGU88231.1"/>
    <property type="molecule type" value="Genomic_DNA"/>
</dbReference>
<accession>A0A8H9LUT3</accession>
<evidence type="ECO:0008006" key="5">
    <source>
        <dbReference type="Google" id="ProtNLM"/>
    </source>
</evidence>
<feature type="domain" description="PucR C-terminal helix-turn-helix" evidence="1">
    <location>
        <begin position="357"/>
        <end position="412"/>
    </location>
</feature>
<feature type="domain" description="RsbT co-antagonist protein RsbRD N-terminal" evidence="2">
    <location>
        <begin position="28"/>
        <end position="164"/>
    </location>
</feature>
<dbReference type="Pfam" id="PF14361">
    <property type="entry name" value="RsbRD_N"/>
    <property type="match status" value="1"/>
</dbReference>
<dbReference type="PANTHER" id="PTHR33744">
    <property type="entry name" value="CARBOHYDRATE DIACID REGULATOR"/>
    <property type="match status" value="1"/>
</dbReference>
<dbReference type="InterPro" id="IPR051448">
    <property type="entry name" value="CdaR-like_regulators"/>
</dbReference>
<organism evidence="3 4">
    <name type="scientific">Kitasatospora aureofaciens</name>
    <name type="common">Streptomyces aureofaciens</name>
    <dbReference type="NCBI Taxonomy" id="1894"/>
    <lineage>
        <taxon>Bacteria</taxon>
        <taxon>Bacillati</taxon>
        <taxon>Actinomycetota</taxon>
        <taxon>Actinomycetes</taxon>
        <taxon>Kitasatosporales</taxon>
        <taxon>Streptomycetaceae</taxon>
        <taxon>Kitasatospora</taxon>
    </lineage>
</organism>
<reference evidence="3" key="1">
    <citation type="journal article" date="2014" name="Int. J. Syst. Evol. Microbiol.">
        <title>Complete genome sequence of Corynebacterium casei LMG S-19264T (=DSM 44701T), isolated from a smear-ripened cheese.</title>
        <authorList>
            <consortium name="US DOE Joint Genome Institute (JGI-PGF)"/>
            <person name="Walter F."/>
            <person name="Albersmeier A."/>
            <person name="Kalinowski J."/>
            <person name="Ruckert C."/>
        </authorList>
    </citation>
    <scope>NUCLEOTIDE SEQUENCE</scope>
    <source>
        <strain evidence="3">JCM 4434</strain>
    </source>
</reference>
<dbReference type="InterPro" id="IPR025736">
    <property type="entry name" value="PucR_C-HTH_dom"/>
</dbReference>
<dbReference type="InterPro" id="IPR042070">
    <property type="entry name" value="PucR_C-HTH_sf"/>
</dbReference>
<sequence length="415" mass="44329">MPPAQGASPPAADRRGAVARILADETGMVDAFMAAIAREIPAYANLDARQLEEVRSIIVWTLRRVLELWSVDGALGPEDIRMFRGVGAVRARDARPLAAVLRAYRVAALAFFDRIGERFADAVSVRDLSALARVWLTVLDQSSEAIFDGYESTGRVLSEDRERSLRGLLTDLLLGRQSHAGTLRARLRELDAELPSSFDLMVVSPASPASPVAPASPAATGPDQAERAAALVTAALDARAAGEAAELELTSLHTVMDGVGVALVKAVDVTLLDRLVTGHDLTGALLTGVTAATAPRDHRIAVHGLRHASPLVWTERRVLDRGDLEVVALVTGHPDADPGRVAEAVLGPLARDADTRRTLDAAIYSDGAPAAAARLHVHPQTVRYRLRRLAAATGRDPRTPWNRFAFQTALLASNS</sequence>
<dbReference type="Proteomes" id="UP000610124">
    <property type="component" value="Unassembled WGS sequence"/>
</dbReference>
<dbReference type="Pfam" id="PF13556">
    <property type="entry name" value="HTH_30"/>
    <property type="match status" value="1"/>
</dbReference>
<evidence type="ECO:0000259" key="2">
    <source>
        <dbReference type="Pfam" id="PF14361"/>
    </source>
</evidence>
<proteinExistence type="predicted"/>
<protein>
    <recommendedName>
        <fullName evidence="5">PucR C-terminal helix-turn-helix domain-containing protein</fullName>
    </recommendedName>
</protein>
<name>A0A8H9LUT3_KITAU</name>
<evidence type="ECO:0000259" key="1">
    <source>
        <dbReference type="Pfam" id="PF13556"/>
    </source>
</evidence>
<reference evidence="3" key="2">
    <citation type="submission" date="2020-09" db="EMBL/GenBank/DDBJ databases">
        <authorList>
            <person name="Sun Q."/>
            <person name="Ohkuma M."/>
        </authorList>
    </citation>
    <scope>NUCLEOTIDE SEQUENCE</scope>
    <source>
        <strain evidence="3">JCM 4434</strain>
    </source>
</reference>
<dbReference type="AlphaFoldDB" id="A0A8H9LUT3"/>
<gene>
    <name evidence="3" type="ORF">GCM10010502_46110</name>
</gene>
<comment type="caution">
    <text evidence="3">The sequence shown here is derived from an EMBL/GenBank/DDBJ whole genome shotgun (WGS) entry which is preliminary data.</text>
</comment>
<evidence type="ECO:0000313" key="3">
    <source>
        <dbReference type="EMBL" id="GGU88231.1"/>
    </source>
</evidence>
<dbReference type="Gene3D" id="1.10.10.2840">
    <property type="entry name" value="PucR C-terminal helix-turn-helix domain"/>
    <property type="match status" value="1"/>
</dbReference>
<dbReference type="InterPro" id="IPR025751">
    <property type="entry name" value="RsbRD_N_dom"/>
</dbReference>
<dbReference type="PANTHER" id="PTHR33744:SF1">
    <property type="entry name" value="DNA-BINDING TRANSCRIPTIONAL ACTIVATOR ADER"/>
    <property type="match status" value="1"/>
</dbReference>